<name>A0ABP9NMX5_9PSEU</name>
<evidence type="ECO:0008006" key="4">
    <source>
        <dbReference type="Google" id="ProtNLM"/>
    </source>
</evidence>
<organism evidence="2 3">
    <name type="scientific">Pseudonocardia adelaidensis</name>
    <dbReference type="NCBI Taxonomy" id="648754"/>
    <lineage>
        <taxon>Bacteria</taxon>
        <taxon>Bacillati</taxon>
        <taxon>Actinomycetota</taxon>
        <taxon>Actinomycetes</taxon>
        <taxon>Pseudonocardiales</taxon>
        <taxon>Pseudonocardiaceae</taxon>
        <taxon>Pseudonocardia</taxon>
    </lineage>
</organism>
<feature type="region of interest" description="Disordered" evidence="1">
    <location>
        <begin position="188"/>
        <end position="212"/>
    </location>
</feature>
<evidence type="ECO:0000256" key="1">
    <source>
        <dbReference type="SAM" id="MobiDB-lite"/>
    </source>
</evidence>
<feature type="compositionally biased region" description="Basic residues" evidence="1">
    <location>
        <begin position="1"/>
        <end position="20"/>
    </location>
</feature>
<protein>
    <recommendedName>
        <fullName evidence="4">DUF5667 domain-containing protein</fullName>
    </recommendedName>
</protein>
<dbReference type="Proteomes" id="UP001500804">
    <property type="component" value="Unassembled WGS sequence"/>
</dbReference>
<accession>A0ABP9NMX5</accession>
<comment type="caution">
    <text evidence="2">The sequence shown here is derived from an EMBL/GenBank/DDBJ whole genome shotgun (WGS) entry which is preliminary data.</text>
</comment>
<evidence type="ECO:0000313" key="2">
    <source>
        <dbReference type="EMBL" id="GAA5128050.1"/>
    </source>
</evidence>
<proteinExistence type="predicted"/>
<dbReference type="EMBL" id="BAABJO010000018">
    <property type="protein sequence ID" value="GAA5128050.1"/>
    <property type="molecule type" value="Genomic_DNA"/>
</dbReference>
<sequence>MTRSGSRRRVLAPRGARTRTRATAVPRGPVPAAPHTATTQDVALIRLLSVVRLTPGQAVALGTDLVAGLEDRAGPARVPLRPGEARVGRDGRARVAGDPGNGAPPSANGAGLAAAAGLLDRLAAATRAGAPADQGLLAALERAGAEARSPEGRLAFVAAILRESDAASGPRARAELSRMVALVAGDAAPELTAAPEPRPRGPRRPPRRRPRSVARAAVARSWKWVLSVVLLGAIVVTEIAFLHDQINQDVQTVLDAGRSGASTDAPPLPPVAPAAPPAAGTITRVDLRPVQPCTPGGGCALRTQLAVAAQPQPQTITWDLRIVDRCTGAASTAPGGTVTVPPDADRADAVSTVALPEGRALAVVAVTNQPFVAASGPVAVTVKGAGDGACAN</sequence>
<feature type="region of interest" description="Disordered" evidence="1">
    <location>
        <begin position="1"/>
        <end position="35"/>
    </location>
</feature>
<dbReference type="RefSeq" id="WP_345607384.1">
    <property type="nucleotide sequence ID" value="NZ_BAABJO010000018.1"/>
</dbReference>
<keyword evidence="3" id="KW-1185">Reference proteome</keyword>
<reference evidence="3" key="1">
    <citation type="journal article" date="2019" name="Int. J. Syst. Evol. Microbiol.">
        <title>The Global Catalogue of Microorganisms (GCM) 10K type strain sequencing project: providing services to taxonomists for standard genome sequencing and annotation.</title>
        <authorList>
            <consortium name="The Broad Institute Genomics Platform"/>
            <consortium name="The Broad Institute Genome Sequencing Center for Infectious Disease"/>
            <person name="Wu L."/>
            <person name="Ma J."/>
        </authorList>
    </citation>
    <scope>NUCLEOTIDE SEQUENCE [LARGE SCALE GENOMIC DNA]</scope>
    <source>
        <strain evidence="3">JCM 18302</strain>
    </source>
</reference>
<evidence type="ECO:0000313" key="3">
    <source>
        <dbReference type="Proteomes" id="UP001500804"/>
    </source>
</evidence>
<gene>
    <name evidence="2" type="ORF">GCM10023320_46260</name>
</gene>
<feature type="compositionally biased region" description="Basic residues" evidence="1">
    <location>
        <begin position="200"/>
        <end position="212"/>
    </location>
</feature>